<sequence length="71" mass="7831">MIFLLSCTCTLTDACGSASVLDNLTSFLKGELVLHFNFKNEFQRPSSMFSTIQGVLQKQDAREEASAHQSS</sequence>
<evidence type="ECO:0000313" key="1">
    <source>
        <dbReference type="EMBL" id="KAG5592459.1"/>
    </source>
</evidence>
<reference evidence="1 2" key="1">
    <citation type="submission" date="2020-09" db="EMBL/GenBank/DDBJ databases">
        <title>De no assembly of potato wild relative species, Solanum commersonii.</title>
        <authorList>
            <person name="Cho K."/>
        </authorList>
    </citation>
    <scope>NUCLEOTIDE SEQUENCE [LARGE SCALE GENOMIC DNA]</scope>
    <source>
        <strain evidence="1">LZ3.2</strain>
        <tissue evidence="1">Leaf</tissue>
    </source>
</reference>
<accession>A0A9J5XVV4</accession>
<comment type="caution">
    <text evidence="1">The sequence shown here is derived from an EMBL/GenBank/DDBJ whole genome shotgun (WGS) entry which is preliminary data.</text>
</comment>
<dbReference type="EMBL" id="JACXVP010000008">
    <property type="protein sequence ID" value="KAG5592459.1"/>
    <property type="molecule type" value="Genomic_DNA"/>
</dbReference>
<evidence type="ECO:0000313" key="2">
    <source>
        <dbReference type="Proteomes" id="UP000824120"/>
    </source>
</evidence>
<dbReference type="Proteomes" id="UP000824120">
    <property type="component" value="Chromosome 8"/>
</dbReference>
<keyword evidence="2" id="KW-1185">Reference proteome</keyword>
<dbReference type="AlphaFoldDB" id="A0A9J5XVV4"/>
<proteinExistence type="predicted"/>
<organism evidence="1 2">
    <name type="scientific">Solanum commersonii</name>
    <name type="common">Commerson's wild potato</name>
    <name type="synonym">Commerson's nightshade</name>
    <dbReference type="NCBI Taxonomy" id="4109"/>
    <lineage>
        <taxon>Eukaryota</taxon>
        <taxon>Viridiplantae</taxon>
        <taxon>Streptophyta</taxon>
        <taxon>Embryophyta</taxon>
        <taxon>Tracheophyta</taxon>
        <taxon>Spermatophyta</taxon>
        <taxon>Magnoliopsida</taxon>
        <taxon>eudicotyledons</taxon>
        <taxon>Gunneridae</taxon>
        <taxon>Pentapetalae</taxon>
        <taxon>asterids</taxon>
        <taxon>lamiids</taxon>
        <taxon>Solanales</taxon>
        <taxon>Solanaceae</taxon>
        <taxon>Solanoideae</taxon>
        <taxon>Solaneae</taxon>
        <taxon>Solanum</taxon>
    </lineage>
</organism>
<name>A0A9J5XVV4_SOLCO</name>
<protein>
    <submittedName>
        <fullName evidence="1">Uncharacterized protein</fullName>
    </submittedName>
</protein>
<dbReference type="OrthoDB" id="1299809at2759"/>
<gene>
    <name evidence="1" type="ORF">H5410_042973</name>
</gene>